<dbReference type="AlphaFoldDB" id="A0A6C0BBT0"/>
<organism evidence="1">
    <name type="scientific">viral metagenome</name>
    <dbReference type="NCBI Taxonomy" id="1070528"/>
    <lineage>
        <taxon>unclassified sequences</taxon>
        <taxon>metagenomes</taxon>
        <taxon>organismal metagenomes</taxon>
    </lineage>
</organism>
<dbReference type="EMBL" id="MN739111">
    <property type="protein sequence ID" value="QHS89510.1"/>
    <property type="molecule type" value="Genomic_DNA"/>
</dbReference>
<protein>
    <submittedName>
        <fullName evidence="1">Uncharacterized protein</fullName>
    </submittedName>
</protein>
<accession>A0A6C0BBT0</accession>
<evidence type="ECO:0000313" key="1">
    <source>
        <dbReference type="EMBL" id="QHS89510.1"/>
    </source>
</evidence>
<name>A0A6C0BBT0_9ZZZZ</name>
<proteinExistence type="predicted"/>
<sequence length="115" mass="13288">MDLSGQLIPIKSVHEAITLSVPYDMYHVVQGFNHFFQTLPCEEYVSWTTPLHEQPRSMTLEQVFNCLASINLTQMDYESIQGRLIGNLAHYKLGPYEYIEQIAKKYSKPYSNGIQ</sequence>
<reference evidence="1" key="1">
    <citation type="journal article" date="2020" name="Nature">
        <title>Giant virus diversity and host interactions through global metagenomics.</title>
        <authorList>
            <person name="Schulz F."/>
            <person name="Roux S."/>
            <person name="Paez-Espino D."/>
            <person name="Jungbluth S."/>
            <person name="Walsh D.A."/>
            <person name="Denef V.J."/>
            <person name="McMahon K.D."/>
            <person name="Konstantinidis K.T."/>
            <person name="Eloe-Fadrosh E.A."/>
            <person name="Kyrpides N.C."/>
            <person name="Woyke T."/>
        </authorList>
    </citation>
    <scope>NUCLEOTIDE SEQUENCE</scope>
    <source>
        <strain evidence="1">GVMAG-M-3300010158-60</strain>
    </source>
</reference>